<dbReference type="GO" id="GO:0016887">
    <property type="term" value="F:ATP hydrolysis activity"/>
    <property type="evidence" value="ECO:0007669"/>
    <property type="project" value="InterPro"/>
</dbReference>
<evidence type="ECO:0000256" key="8">
    <source>
        <dbReference type="ARBA" id="ARBA00023136"/>
    </source>
</evidence>
<proteinExistence type="inferred from homology"/>
<feature type="transmembrane region" description="Helical" evidence="10">
    <location>
        <begin position="164"/>
        <end position="182"/>
    </location>
</feature>
<evidence type="ECO:0000256" key="1">
    <source>
        <dbReference type="ARBA" id="ARBA00004141"/>
    </source>
</evidence>
<evidence type="ECO:0000256" key="10">
    <source>
        <dbReference type="SAM" id="Phobius"/>
    </source>
</evidence>
<dbReference type="InterPro" id="IPR036640">
    <property type="entry name" value="ABC1_TM_sf"/>
</dbReference>
<feature type="transmembrane region" description="Helical" evidence="10">
    <location>
        <begin position="696"/>
        <end position="721"/>
    </location>
</feature>
<comment type="similarity">
    <text evidence="2">Belongs to the ABC transporter superfamily. ABCB family. Multidrug resistance exporter (TC 3.A.1.201) subfamily.</text>
</comment>
<feature type="domain" description="ABC transporter" evidence="11">
    <location>
        <begin position="389"/>
        <end position="625"/>
    </location>
</feature>
<evidence type="ECO:0000256" key="3">
    <source>
        <dbReference type="ARBA" id="ARBA00022448"/>
    </source>
</evidence>
<dbReference type="InterPro" id="IPR011527">
    <property type="entry name" value="ABC1_TM_dom"/>
</dbReference>
<comment type="caution">
    <text evidence="13">The sequence shown here is derived from an EMBL/GenBank/DDBJ whole genome shotgun (WGS) entry which is preliminary data.</text>
</comment>
<keyword evidence="3" id="KW-0813">Transport</keyword>
<dbReference type="SMART" id="SM00382">
    <property type="entry name" value="AAA"/>
    <property type="match status" value="2"/>
</dbReference>
<evidence type="ECO:0000256" key="5">
    <source>
        <dbReference type="ARBA" id="ARBA00022741"/>
    </source>
</evidence>
<name>A0A2P6SPL1_ROSCH</name>
<feature type="transmembrane region" description="Helical" evidence="10">
    <location>
        <begin position="817"/>
        <end position="837"/>
    </location>
</feature>
<dbReference type="Pfam" id="PF00005">
    <property type="entry name" value="ABC_tran"/>
    <property type="match status" value="2"/>
</dbReference>
<dbReference type="PROSITE" id="PS00211">
    <property type="entry name" value="ABC_TRANSPORTER_1"/>
    <property type="match status" value="2"/>
</dbReference>
<keyword evidence="4 10" id="KW-0812">Transmembrane</keyword>
<dbReference type="Proteomes" id="UP000238479">
    <property type="component" value="Chromosome 1"/>
</dbReference>
<feature type="compositionally biased region" description="Basic and acidic residues" evidence="9">
    <location>
        <begin position="632"/>
        <end position="647"/>
    </location>
</feature>
<dbReference type="InterPro" id="IPR017871">
    <property type="entry name" value="ABC_transporter-like_CS"/>
</dbReference>
<keyword evidence="5" id="KW-0547">Nucleotide-binding</keyword>
<dbReference type="FunFam" id="3.40.50.300:FF:000205">
    <property type="entry name" value="ABC transporter B family member 4"/>
    <property type="match status" value="2"/>
</dbReference>
<keyword evidence="8 10" id="KW-0472">Membrane</keyword>
<dbReference type="InterPro" id="IPR027417">
    <property type="entry name" value="P-loop_NTPase"/>
</dbReference>
<feature type="transmembrane region" description="Helical" evidence="10">
    <location>
        <begin position="922"/>
        <end position="943"/>
    </location>
</feature>
<protein>
    <submittedName>
        <fullName evidence="13">Putative xenobiotic-transporting ATPase</fullName>
        <ecNumber evidence="13">3.6.3.44</ecNumber>
    </submittedName>
</protein>
<dbReference type="GO" id="GO:0090374">
    <property type="term" value="P:oligopeptide export from mitochondrion"/>
    <property type="evidence" value="ECO:0007669"/>
    <property type="project" value="TreeGrafter"/>
</dbReference>
<dbReference type="PROSITE" id="PS50893">
    <property type="entry name" value="ABC_TRANSPORTER_2"/>
    <property type="match status" value="2"/>
</dbReference>
<feature type="domain" description="ABC transporter" evidence="11">
    <location>
        <begin position="1019"/>
        <end position="1263"/>
    </location>
</feature>
<dbReference type="SUPFAM" id="SSF52540">
    <property type="entry name" value="P-loop containing nucleoside triphosphate hydrolases"/>
    <property type="match status" value="2"/>
</dbReference>
<evidence type="ECO:0000256" key="6">
    <source>
        <dbReference type="ARBA" id="ARBA00022840"/>
    </source>
</evidence>
<dbReference type="GO" id="GO:0015421">
    <property type="term" value="F:ABC-type oligopeptide transporter activity"/>
    <property type="evidence" value="ECO:0007669"/>
    <property type="project" value="TreeGrafter"/>
</dbReference>
<feature type="region of interest" description="Disordered" evidence="9">
    <location>
        <begin position="630"/>
        <end position="675"/>
    </location>
</feature>
<feature type="domain" description="ABC transmembrane type-1" evidence="12">
    <location>
        <begin position="44"/>
        <end position="355"/>
    </location>
</feature>
<dbReference type="Pfam" id="PF00664">
    <property type="entry name" value="ABC_membrane"/>
    <property type="match status" value="3"/>
</dbReference>
<feature type="transmembrane region" description="Helical" evidence="10">
    <location>
        <begin position="90"/>
        <end position="111"/>
    </location>
</feature>
<dbReference type="STRING" id="74649.A0A2P6SPL1"/>
<gene>
    <name evidence="13" type="ORF">RchiOBHm_Chr1g0383351</name>
</gene>
<dbReference type="EC" id="3.6.3.44" evidence="13"/>
<dbReference type="Gramene" id="PRQ60629">
    <property type="protein sequence ID" value="PRQ60629"/>
    <property type="gene ID" value="RchiOBHm_Chr1g0383351"/>
</dbReference>
<feature type="transmembrane region" description="Helical" evidence="10">
    <location>
        <begin position="303"/>
        <end position="323"/>
    </location>
</feature>
<dbReference type="InterPro" id="IPR003593">
    <property type="entry name" value="AAA+_ATPase"/>
</dbReference>
<keyword evidence="7 10" id="KW-1133">Transmembrane helix</keyword>
<feature type="domain" description="ABC transmembrane type-1" evidence="12">
    <location>
        <begin position="699"/>
        <end position="984"/>
    </location>
</feature>
<dbReference type="SUPFAM" id="SSF90123">
    <property type="entry name" value="ABC transporter transmembrane region"/>
    <property type="match status" value="2"/>
</dbReference>
<feature type="transmembrane region" description="Helical" evidence="10">
    <location>
        <begin position="39"/>
        <end position="63"/>
    </location>
</feature>
<keyword evidence="6" id="KW-0067">ATP-binding</keyword>
<dbReference type="Gene3D" id="1.20.1560.10">
    <property type="entry name" value="ABC transporter type 1, transmembrane domain"/>
    <property type="match status" value="1"/>
</dbReference>
<dbReference type="PANTHER" id="PTHR43394:SF1">
    <property type="entry name" value="ATP-BINDING CASSETTE SUB-FAMILY B MEMBER 10, MITOCHONDRIAL"/>
    <property type="match status" value="1"/>
</dbReference>
<keyword evidence="14" id="KW-1185">Reference proteome</keyword>
<dbReference type="FunFam" id="1.20.1560.10:FF:000152">
    <property type="entry name" value="MDR-like ABC transporter"/>
    <property type="match status" value="1"/>
</dbReference>
<dbReference type="GO" id="GO:0005743">
    <property type="term" value="C:mitochondrial inner membrane"/>
    <property type="evidence" value="ECO:0007669"/>
    <property type="project" value="TreeGrafter"/>
</dbReference>
<dbReference type="CDD" id="cd18577">
    <property type="entry name" value="ABC_6TM_Pgp_ABCB1_D1_like"/>
    <property type="match status" value="1"/>
</dbReference>
<dbReference type="PROSITE" id="PS50929">
    <property type="entry name" value="ABC_TM1F"/>
    <property type="match status" value="2"/>
</dbReference>
<feature type="transmembrane region" description="Helical" evidence="10">
    <location>
        <begin position="202"/>
        <end position="226"/>
    </location>
</feature>
<dbReference type="InterPro" id="IPR003439">
    <property type="entry name" value="ABC_transporter-like_ATP-bd"/>
</dbReference>
<evidence type="ECO:0000256" key="4">
    <source>
        <dbReference type="ARBA" id="ARBA00022692"/>
    </source>
</evidence>
<evidence type="ECO:0000313" key="14">
    <source>
        <dbReference type="Proteomes" id="UP000238479"/>
    </source>
</evidence>
<feature type="region of interest" description="Disordered" evidence="9">
    <location>
        <begin position="1"/>
        <end position="21"/>
    </location>
</feature>
<dbReference type="CDD" id="cd18578">
    <property type="entry name" value="ABC_6TM_Pgp_ABCB1_D2_like"/>
    <property type="match status" value="1"/>
</dbReference>
<dbReference type="OMA" id="NEIAWFE"/>
<feature type="transmembrane region" description="Helical" evidence="10">
    <location>
        <begin position="741"/>
        <end position="764"/>
    </location>
</feature>
<dbReference type="GO" id="GO:0005524">
    <property type="term" value="F:ATP binding"/>
    <property type="evidence" value="ECO:0007669"/>
    <property type="project" value="UniProtKB-KW"/>
</dbReference>
<sequence>MQHMEKKKQAIDEDVETKGSSSETLGFSKLLSYADGWDWIMMGLGTLGSVVHGMAFPVGYLLLGRALDAFGNNINDTPAMVKALNKVIPYVWYMAFATFPAGILEVGCWMYSSERQVARLRLAYLRAVLSQEVGAFDTDLTSGKVITGISNHTSIIHSAIGETVNIYTCIPVILALVTYKFLMMHLQLGHFLSSFATFFSGILIAAICCWEVALLTLLVVPLILAIGATYTKKMNAVSAARMLYLAEATSMVEQTICQIKTVYAFVGENSAIKSFSNCMAKQYLLSKGEALVKGVGTGMLQSVTFISWAIIIWVGAVVVTAKRASGGDIIAAVMCILFGAISLTYAAPDMQVFNQAKAAGTEVFKVINRKPAISYDSPGKELDKIYGNIDIHGVYFSYPSRPDRAILQGFSLSIPAGKTVAFVGSSGCGKSTIISVVARFYDPPKGKILIDNHNIKDLDLKFLRKNIGAVSQEPSLFAGTIADNMKVGKMDAEDVEIQKASVMANVHTFISQLPDQYSTEVGQRGVQLSGGQKQRIAIARAILKNPPILLLDEATSALDSESEKVVQEALDKAMQGRTVILIAHRLSTIVNADIIAVVENGQVSETGTHRSLLESSKFYNNLFNMQNLNPVHESREDGPSEEHESIHQKNSPEQITRAKEPHSDQYPNQPPKQDEEEIRKQTIFFRIWFGLKTRELVKIAIGSFAAAFSGISKPVFGYYIITIGVAYYHPDAKRKVSKYSITFALIGFISLFSHTLQHYFFGMVGEKAMTNLRRALYSGVLRNEIGWYENPENGIGQLTSRIINDTSMVKLVIADRMSVIVQCISSILIATIVSMVVNWRMGLVAWAVMPCHFIGGLIQAKSAKGFAGDSAAAHNELVSLASESAQNIRTVASFCHEDHILKKAEISLETPKRMSRKESIKYGIIQGVSLCLWNIAHAVALWYTTVLVHKNQSSFKDGIRSYQIFSLTVPSITELWTLIPTVISAINVLTPAFETLDRKTAIDPSTPETSNWDRIKGNIEFQNVEFNYPLRPEVSILNNFSVQIEAGKKVALVGPSGAGKSSVLALLLRFYDPLKGKILIDGKEIREYNLRWLRTQIGLVQQEPLLFSSSIRHNICYGNESASETEIVEVSKEANIDEFISNLPDGYETVVGEKGCQLSGGQKQRIAIARTLLKRPAILLLDEATSALDAESEKSVVSALEAINLKKNGGLLSKTTQITVAHRLSTIIKSDIIVVMDKGEIVEMGSHSTLITASEGVYSRLYQIQSMGEE</sequence>
<comment type="subcellular location">
    <subcellularLocation>
        <location evidence="1">Membrane</location>
        <topology evidence="1">Multi-pass membrane protein</topology>
    </subcellularLocation>
</comment>
<accession>A0A2P6SPL1</accession>
<feature type="transmembrane region" description="Helical" evidence="10">
    <location>
        <begin position="329"/>
        <end position="347"/>
    </location>
</feature>
<evidence type="ECO:0000256" key="2">
    <source>
        <dbReference type="ARBA" id="ARBA00007577"/>
    </source>
</evidence>
<evidence type="ECO:0000259" key="11">
    <source>
        <dbReference type="PROSITE" id="PS50893"/>
    </source>
</evidence>
<dbReference type="AlphaFoldDB" id="A0A2P6SPL1"/>
<reference evidence="13 14" key="1">
    <citation type="journal article" date="2018" name="Nat. Genet.">
        <title>The Rosa genome provides new insights in the design of modern roses.</title>
        <authorList>
            <person name="Bendahmane M."/>
        </authorList>
    </citation>
    <scope>NUCLEOTIDE SEQUENCE [LARGE SCALE GENOMIC DNA]</scope>
    <source>
        <strain evidence="14">cv. Old Blush</strain>
    </source>
</reference>
<evidence type="ECO:0000256" key="7">
    <source>
        <dbReference type="ARBA" id="ARBA00022989"/>
    </source>
</evidence>
<dbReference type="CDD" id="cd03249">
    <property type="entry name" value="ABC_MTABC3_MDL1_MDL2"/>
    <property type="match status" value="2"/>
</dbReference>
<dbReference type="EMBL" id="PDCK01000039">
    <property type="protein sequence ID" value="PRQ60629.1"/>
    <property type="molecule type" value="Genomic_DNA"/>
</dbReference>
<evidence type="ECO:0000313" key="13">
    <source>
        <dbReference type="EMBL" id="PRQ60629.1"/>
    </source>
</evidence>
<dbReference type="PANTHER" id="PTHR43394">
    <property type="entry name" value="ATP-DEPENDENT PERMEASE MDL1, MITOCHONDRIAL"/>
    <property type="match status" value="1"/>
</dbReference>
<organism evidence="13 14">
    <name type="scientific">Rosa chinensis</name>
    <name type="common">China rose</name>
    <dbReference type="NCBI Taxonomy" id="74649"/>
    <lineage>
        <taxon>Eukaryota</taxon>
        <taxon>Viridiplantae</taxon>
        <taxon>Streptophyta</taxon>
        <taxon>Embryophyta</taxon>
        <taxon>Tracheophyta</taxon>
        <taxon>Spermatophyta</taxon>
        <taxon>Magnoliopsida</taxon>
        <taxon>eudicotyledons</taxon>
        <taxon>Gunneridae</taxon>
        <taxon>Pentapetalae</taxon>
        <taxon>rosids</taxon>
        <taxon>fabids</taxon>
        <taxon>Rosales</taxon>
        <taxon>Rosaceae</taxon>
        <taxon>Rosoideae</taxon>
        <taxon>Rosoideae incertae sedis</taxon>
        <taxon>Rosa</taxon>
    </lineage>
</organism>
<keyword evidence="13" id="KW-0378">Hydrolase</keyword>
<dbReference type="InterPro" id="IPR039421">
    <property type="entry name" value="Type_1_exporter"/>
</dbReference>
<evidence type="ECO:0000256" key="9">
    <source>
        <dbReference type="SAM" id="MobiDB-lite"/>
    </source>
</evidence>
<evidence type="ECO:0000259" key="12">
    <source>
        <dbReference type="PROSITE" id="PS50929"/>
    </source>
</evidence>
<dbReference type="Gene3D" id="3.40.50.300">
    <property type="entry name" value="P-loop containing nucleotide triphosphate hydrolases"/>
    <property type="match status" value="2"/>
</dbReference>